<keyword evidence="4 6" id="KW-1133">Transmembrane helix</keyword>
<feature type="transmembrane region" description="Helical" evidence="6">
    <location>
        <begin position="40"/>
        <end position="63"/>
    </location>
</feature>
<sequence>MSIAKNTAFMTFASVGQKIISFVYFTLIARTIGAEGTGKYFFALAFTTVFVIFVDLGLTNVLVREAAKQRDKMREYFSTVLSVKIILGILTYAAAAVTIGALGYPVETRHLVYLSAVTMLFDSLHLTIYGVLRAVGDLKWEAISIVGSQAITLVLGSIFLYTGQPLIYLILAFTISSFLNVIYASVVLWRKYGISLKAKFDAAAFGYLGKIAVPFAIAAIFARVYSYADTLILSKLAGDQAVGWYSVPYKITFAFQFIPLALIAALYPRFSEYFARDKKRLAYIFERGMKYLLIVAFPIAIGIAVLAHDIITLVFKSQYLPSVLPLQILIVSLIFSFASFPIGAFLNACNKQATQTGIVGLVMAANIALNLYLIPKFGVAGAASAAFIGNVLLAVLGYAVVPRVASISHSFLLKTVLQLSVSAGVMGVAVSYANVYTHVAIAIAVGAVVYPVMLFVTKAITTDQLREALSLLVKRDSSTSVEDSLRSE</sequence>
<feature type="transmembrane region" description="Helical" evidence="6">
    <location>
        <begin position="380"/>
        <end position="399"/>
    </location>
</feature>
<feature type="transmembrane region" description="Helical" evidence="6">
    <location>
        <begin position="167"/>
        <end position="190"/>
    </location>
</feature>
<evidence type="ECO:0000256" key="1">
    <source>
        <dbReference type="ARBA" id="ARBA00004651"/>
    </source>
</evidence>
<feature type="transmembrane region" description="Helical" evidence="6">
    <location>
        <begin position="247"/>
        <end position="270"/>
    </location>
</feature>
<feature type="transmembrane region" description="Helical" evidence="6">
    <location>
        <begin position="83"/>
        <end position="104"/>
    </location>
</feature>
<reference evidence="7 8" key="1">
    <citation type="journal article" date="2016" name="Nat. Commun.">
        <title>Thousands of microbial genomes shed light on interconnected biogeochemical processes in an aquifer system.</title>
        <authorList>
            <person name="Anantharaman K."/>
            <person name="Brown C.T."/>
            <person name="Hug L.A."/>
            <person name="Sharon I."/>
            <person name="Castelle C.J."/>
            <person name="Probst A.J."/>
            <person name="Thomas B.C."/>
            <person name="Singh A."/>
            <person name="Wilkins M.J."/>
            <person name="Karaoz U."/>
            <person name="Brodie E.L."/>
            <person name="Williams K.H."/>
            <person name="Hubbard S.S."/>
            <person name="Banfield J.F."/>
        </authorList>
    </citation>
    <scope>NUCLEOTIDE SEQUENCE [LARGE SCALE GENOMIC DNA]</scope>
</reference>
<evidence type="ECO:0000256" key="3">
    <source>
        <dbReference type="ARBA" id="ARBA00022692"/>
    </source>
</evidence>
<keyword evidence="5 6" id="KW-0472">Membrane</keyword>
<feature type="transmembrane region" description="Helical" evidence="6">
    <location>
        <begin position="7"/>
        <end position="28"/>
    </location>
</feature>
<dbReference type="PANTHER" id="PTHR30250:SF11">
    <property type="entry name" value="O-ANTIGEN TRANSPORTER-RELATED"/>
    <property type="match status" value="1"/>
</dbReference>
<proteinExistence type="predicted"/>
<dbReference type="Proteomes" id="UP000177457">
    <property type="component" value="Unassembled WGS sequence"/>
</dbReference>
<dbReference type="InterPro" id="IPR050833">
    <property type="entry name" value="Poly_Biosynth_Transport"/>
</dbReference>
<comment type="subcellular location">
    <subcellularLocation>
        <location evidence="1">Cell membrane</location>
        <topology evidence="1">Multi-pass membrane protein</topology>
    </subcellularLocation>
</comment>
<evidence type="ECO:0000313" key="8">
    <source>
        <dbReference type="Proteomes" id="UP000177457"/>
    </source>
</evidence>
<organism evidence="7 8">
    <name type="scientific">Candidatus Magasanikbacteria bacterium RIFCSPHIGHO2_02_FULL_51_14</name>
    <dbReference type="NCBI Taxonomy" id="1798683"/>
    <lineage>
        <taxon>Bacteria</taxon>
        <taxon>Candidatus Magasanikiibacteriota</taxon>
    </lineage>
</organism>
<feature type="transmembrane region" description="Helical" evidence="6">
    <location>
        <begin position="411"/>
        <end position="430"/>
    </location>
</feature>
<dbReference type="Pfam" id="PF01943">
    <property type="entry name" value="Polysacc_synt"/>
    <property type="match status" value="1"/>
</dbReference>
<dbReference type="PANTHER" id="PTHR30250">
    <property type="entry name" value="PST FAMILY PREDICTED COLANIC ACID TRANSPORTER"/>
    <property type="match status" value="1"/>
</dbReference>
<protein>
    <submittedName>
        <fullName evidence="7">Uncharacterized protein</fullName>
    </submittedName>
</protein>
<keyword evidence="2" id="KW-1003">Cell membrane</keyword>
<dbReference type="GO" id="GO:0005886">
    <property type="term" value="C:plasma membrane"/>
    <property type="evidence" value="ECO:0007669"/>
    <property type="project" value="UniProtKB-SubCell"/>
</dbReference>
<evidence type="ECO:0000256" key="6">
    <source>
        <dbReference type="SAM" id="Phobius"/>
    </source>
</evidence>
<evidence type="ECO:0000256" key="5">
    <source>
        <dbReference type="ARBA" id="ARBA00023136"/>
    </source>
</evidence>
<evidence type="ECO:0000256" key="2">
    <source>
        <dbReference type="ARBA" id="ARBA00022475"/>
    </source>
</evidence>
<feature type="transmembrane region" description="Helical" evidence="6">
    <location>
        <begin position="291"/>
        <end position="314"/>
    </location>
</feature>
<comment type="caution">
    <text evidence="7">The sequence shown here is derived from an EMBL/GenBank/DDBJ whole genome shotgun (WGS) entry which is preliminary data.</text>
</comment>
<feature type="transmembrane region" description="Helical" evidence="6">
    <location>
        <begin position="110"/>
        <end position="131"/>
    </location>
</feature>
<feature type="transmembrane region" description="Helical" evidence="6">
    <location>
        <begin position="326"/>
        <end position="346"/>
    </location>
</feature>
<keyword evidence="3 6" id="KW-0812">Transmembrane</keyword>
<feature type="transmembrane region" description="Helical" evidence="6">
    <location>
        <begin position="436"/>
        <end position="456"/>
    </location>
</feature>
<feature type="transmembrane region" description="Helical" evidence="6">
    <location>
        <begin position="358"/>
        <end position="374"/>
    </location>
</feature>
<dbReference type="EMBL" id="MFQE01000037">
    <property type="protein sequence ID" value="OGH71073.1"/>
    <property type="molecule type" value="Genomic_DNA"/>
</dbReference>
<dbReference type="STRING" id="1798683.A3C90_04700"/>
<name>A0A1F6MHY9_9BACT</name>
<evidence type="ECO:0000313" key="7">
    <source>
        <dbReference type="EMBL" id="OGH71073.1"/>
    </source>
</evidence>
<feature type="transmembrane region" description="Helical" evidence="6">
    <location>
        <begin position="143"/>
        <end position="161"/>
    </location>
</feature>
<accession>A0A1F6MHY9</accession>
<gene>
    <name evidence="7" type="ORF">A3C90_04700</name>
</gene>
<evidence type="ECO:0000256" key="4">
    <source>
        <dbReference type="ARBA" id="ARBA00022989"/>
    </source>
</evidence>
<dbReference type="AlphaFoldDB" id="A0A1F6MHY9"/>
<dbReference type="CDD" id="cd13128">
    <property type="entry name" value="MATE_Wzx_like"/>
    <property type="match status" value="1"/>
</dbReference>
<feature type="transmembrane region" description="Helical" evidence="6">
    <location>
        <begin position="202"/>
        <end position="227"/>
    </location>
</feature>
<dbReference type="InterPro" id="IPR002797">
    <property type="entry name" value="Polysacc_synth"/>
</dbReference>